<feature type="compositionally biased region" description="Polar residues" evidence="1">
    <location>
        <begin position="247"/>
        <end position="258"/>
    </location>
</feature>
<protein>
    <recommendedName>
        <fullName evidence="4">DUF1677 family protein</fullName>
    </recommendedName>
</protein>
<feature type="region of interest" description="Disordered" evidence="1">
    <location>
        <begin position="217"/>
        <end position="258"/>
    </location>
</feature>
<sequence>MLAVGHAASRKQARGQQLVVAQATIGQATDRKLAVGQAATYVASGDHVTNCNQARCRQLAEVEKVSSFRRGGAAIGGGTVLEQPPPSGEESGIVIAGFLFASSSNKVGFLGMSDKSWPGGGEAETRTEVISAACACCGLTEDCTPEYVESVRERFGGRWVCGLCGEAVEDEIGRAGRWISTEEALSRHMSFSESFRAAGPPVDTAEPMIAAMRQLLRRSLDSPRATPSSPRRDVEEGGGTPSRRSLARQSSYLSTAAR</sequence>
<dbReference type="EMBL" id="JACMSC010000004">
    <property type="protein sequence ID" value="KAG6524502.1"/>
    <property type="molecule type" value="Genomic_DNA"/>
</dbReference>
<dbReference type="AlphaFoldDB" id="A0A8J5HHD0"/>
<name>A0A8J5HHD0_ZINOF</name>
<gene>
    <name evidence="2" type="ORF">ZIOFF_014414</name>
</gene>
<dbReference type="InterPro" id="IPR012876">
    <property type="entry name" value="DUF1677_pln"/>
</dbReference>
<keyword evidence="3" id="KW-1185">Reference proteome</keyword>
<accession>A0A8J5HHD0</accession>
<organism evidence="2 3">
    <name type="scientific">Zingiber officinale</name>
    <name type="common">Ginger</name>
    <name type="synonym">Amomum zingiber</name>
    <dbReference type="NCBI Taxonomy" id="94328"/>
    <lineage>
        <taxon>Eukaryota</taxon>
        <taxon>Viridiplantae</taxon>
        <taxon>Streptophyta</taxon>
        <taxon>Embryophyta</taxon>
        <taxon>Tracheophyta</taxon>
        <taxon>Spermatophyta</taxon>
        <taxon>Magnoliopsida</taxon>
        <taxon>Liliopsida</taxon>
        <taxon>Zingiberales</taxon>
        <taxon>Zingiberaceae</taxon>
        <taxon>Zingiber</taxon>
    </lineage>
</organism>
<reference evidence="2 3" key="1">
    <citation type="submission" date="2020-08" db="EMBL/GenBank/DDBJ databases">
        <title>Plant Genome Project.</title>
        <authorList>
            <person name="Zhang R.-G."/>
        </authorList>
    </citation>
    <scope>NUCLEOTIDE SEQUENCE [LARGE SCALE GENOMIC DNA]</scope>
    <source>
        <tissue evidence="2">Rhizome</tissue>
    </source>
</reference>
<evidence type="ECO:0008006" key="4">
    <source>
        <dbReference type="Google" id="ProtNLM"/>
    </source>
</evidence>
<dbReference type="Proteomes" id="UP000734854">
    <property type="component" value="Unassembled WGS sequence"/>
</dbReference>
<proteinExistence type="predicted"/>
<dbReference type="PANTHER" id="PTHR33108">
    <property type="entry name" value="OS01G0745000 PROTEIN"/>
    <property type="match status" value="1"/>
</dbReference>
<comment type="caution">
    <text evidence="2">The sequence shown here is derived from an EMBL/GenBank/DDBJ whole genome shotgun (WGS) entry which is preliminary data.</text>
</comment>
<evidence type="ECO:0000256" key="1">
    <source>
        <dbReference type="SAM" id="MobiDB-lite"/>
    </source>
</evidence>
<evidence type="ECO:0000313" key="3">
    <source>
        <dbReference type="Proteomes" id="UP000734854"/>
    </source>
</evidence>
<dbReference type="PANTHER" id="PTHR33108:SF32">
    <property type="entry name" value="DUF1677 FAMILY PROTEIN (DUF1677)"/>
    <property type="match status" value="1"/>
</dbReference>
<dbReference type="Pfam" id="PF07911">
    <property type="entry name" value="DUF1677"/>
    <property type="match status" value="1"/>
</dbReference>
<evidence type="ECO:0000313" key="2">
    <source>
        <dbReference type="EMBL" id="KAG6524502.1"/>
    </source>
</evidence>